<dbReference type="Proteomes" id="UP000023152">
    <property type="component" value="Unassembled WGS sequence"/>
</dbReference>
<organism evidence="2 3">
    <name type="scientific">Reticulomyxa filosa</name>
    <dbReference type="NCBI Taxonomy" id="46433"/>
    <lineage>
        <taxon>Eukaryota</taxon>
        <taxon>Sar</taxon>
        <taxon>Rhizaria</taxon>
        <taxon>Retaria</taxon>
        <taxon>Foraminifera</taxon>
        <taxon>Monothalamids</taxon>
        <taxon>Reticulomyxidae</taxon>
        <taxon>Reticulomyxa</taxon>
    </lineage>
</organism>
<feature type="transmembrane region" description="Helical" evidence="1">
    <location>
        <begin position="116"/>
        <end position="135"/>
    </location>
</feature>
<feature type="transmembrane region" description="Helical" evidence="1">
    <location>
        <begin position="69"/>
        <end position="86"/>
    </location>
</feature>
<accession>X6LQ98</accession>
<gene>
    <name evidence="2" type="ORF">RFI_34099</name>
</gene>
<evidence type="ECO:0000313" key="2">
    <source>
        <dbReference type="EMBL" id="ETO03312.1"/>
    </source>
</evidence>
<keyword evidence="1" id="KW-1133">Transmembrane helix</keyword>
<proteinExistence type="predicted"/>
<comment type="caution">
    <text evidence="2">The sequence shown here is derived from an EMBL/GenBank/DDBJ whole genome shotgun (WGS) entry which is preliminary data.</text>
</comment>
<evidence type="ECO:0008006" key="4">
    <source>
        <dbReference type="Google" id="ProtNLM"/>
    </source>
</evidence>
<sequence length="178" mass="20757">MKTIPLNKSHSVNEHGLIQSYLVAQMVQTLMKAKNETKSTRVLYLKKRNYNAIFKENIMKNGNKSNERVQFILTLICFNVNIFFLLKHNFFCVIDNVIFFSVNSRTETKLHHRKGLGIFTLFNIKDIIFICLILANQLRIKSFFDVVINDLLKQGQLLNIQQTENDEKKYVIVVGVMV</sequence>
<dbReference type="AlphaFoldDB" id="X6LQ98"/>
<dbReference type="EMBL" id="ASPP01033687">
    <property type="protein sequence ID" value="ETO03312.1"/>
    <property type="molecule type" value="Genomic_DNA"/>
</dbReference>
<evidence type="ECO:0000313" key="3">
    <source>
        <dbReference type="Proteomes" id="UP000023152"/>
    </source>
</evidence>
<protein>
    <recommendedName>
        <fullName evidence="4">Transmembrane protein</fullName>
    </recommendedName>
</protein>
<reference evidence="2 3" key="1">
    <citation type="journal article" date="2013" name="Curr. Biol.">
        <title>The Genome of the Foraminiferan Reticulomyxa filosa.</title>
        <authorList>
            <person name="Glockner G."/>
            <person name="Hulsmann N."/>
            <person name="Schleicher M."/>
            <person name="Noegel A.A."/>
            <person name="Eichinger L."/>
            <person name="Gallinger C."/>
            <person name="Pawlowski J."/>
            <person name="Sierra R."/>
            <person name="Euteneuer U."/>
            <person name="Pillet L."/>
            <person name="Moustafa A."/>
            <person name="Platzer M."/>
            <person name="Groth M."/>
            <person name="Szafranski K."/>
            <person name="Schliwa M."/>
        </authorList>
    </citation>
    <scope>NUCLEOTIDE SEQUENCE [LARGE SCALE GENOMIC DNA]</scope>
</reference>
<keyword evidence="1" id="KW-0472">Membrane</keyword>
<evidence type="ECO:0000256" key="1">
    <source>
        <dbReference type="SAM" id="Phobius"/>
    </source>
</evidence>
<keyword evidence="3" id="KW-1185">Reference proteome</keyword>
<name>X6LQ98_RETFI</name>
<keyword evidence="1" id="KW-0812">Transmembrane</keyword>